<accession>A0AA41UWY5</accession>
<keyword evidence="1" id="KW-0732">Signal</keyword>
<dbReference type="InterPro" id="IPR036749">
    <property type="entry name" value="Expansin_CBD_sf"/>
</dbReference>
<dbReference type="AlphaFoldDB" id="A0AA41UWY5"/>
<dbReference type="Gene3D" id="2.60.40.760">
    <property type="entry name" value="Expansin, cellulose-binding-like domain"/>
    <property type="match status" value="1"/>
</dbReference>
<dbReference type="EMBL" id="JAJJMA010012736">
    <property type="protein sequence ID" value="MCL7022581.1"/>
    <property type="molecule type" value="Genomic_DNA"/>
</dbReference>
<dbReference type="Proteomes" id="UP001177140">
    <property type="component" value="Unassembled WGS sequence"/>
</dbReference>
<feature type="chain" id="PRO_5041393511" description="Expansin-like EG45 domain-containing protein" evidence="1">
    <location>
        <begin position="27"/>
        <end position="249"/>
    </location>
</feature>
<keyword evidence="5" id="KW-1185">Reference proteome</keyword>
<dbReference type="InterPro" id="IPR009009">
    <property type="entry name" value="RlpA-like_DPBB"/>
</dbReference>
<name>A0AA41UWY5_PAPNU</name>
<dbReference type="Pfam" id="PF01357">
    <property type="entry name" value="Expansin_C"/>
    <property type="match status" value="1"/>
</dbReference>
<dbReference type="PANTHER" id="PTHR31692">
    <property type="entry name" value="EXPANSIN-B3"/>
    <property type="match status" value="1"/>
</dbReference>
<dbReference type="InterPro" id="IPR007117">
    <property type="entry name" value="Expansin_CBD"/>
</dbReference>
<evidence type="ECO:0000313" key="4">
    <source>
        <dbReference type="EMBL" id="MCL7022581.1"/>
    </source>
</evidence>
<dbReference type="PROSITE" id="PS50843">
    <property type="entry name" value="EXPANSIN_CBD"/>
    <property type="match status" value="1"/>
</dbReference>
<feature type="signal peptide" evidence="1">
    <location>
        <begin position="1"/>
        <end position="26"/>
    </location>
</feature>
<gene>
    <name evidence="4" type="ORF">MKW94_014053</name>
</gene>
<dbReference type="SUPFAM" id="SSF50685">
    <property type="entry name" value="Barwin-like endoglucanases"/>
    <property type="match status" value="1"/>
</dbReference>
<dbReference type="PROSITE" id="PS50842">
    <property type="entry name" value="EXPANSIN_EG45"/>
    <property type="match status" value="1"/>
</dbReference>
<evidence type="ECO:0008006" key="6">
    <source>
        <dbReference type="Google" id="ProtNLM"/>
    </source>
</evidence>
<dbReference type="Pfam" id="PF03330">
    <property type="entry name" value="DPBB_1"/>
    <property type="match status" value="1"/>
</dbReference>
<dbReference type="InterPro" id="IPR007112">
    <property type="entry name" value="Expansin/allergen_DPBB_dom"/>
</dbReference>
<feature type="domain" description="Expansin-like CBD" evidence="3">
    <location>
        <begin position="162"/>
        <end position="245"/>
    </location>
</feature>
<feature type="domain" description="Expansin-like EG45" evidence="2">
    <location>
        <begin position="57"/>
        <end position="150"/>
    </location>
</feature>
<sequence>MASLNMFHQMYSYFFTILFLVRYCLCVNPKLLNAGFSSAGATFYKGTNSKSSYYCESGACGYHGRFNVAITSAGGPSLFKNGTGCGSWKPVTVVITDFCPDVTCKAESTHFDLSEGAFIAMAIPGQEQQLKTVGKLLIQYQQVKCNFPNKIAFKVEDGSNPNFFATLVEYQNIESDIVSVDLQVAGSSDWQPMQRIHRSAVWNLQSLATPLRTPFSLRLRSGDGKTIVAANVIPDGYQPGTPYQSKVNF</sequence>
<reference evidence="4" key="1">
    <citation type="submission" date="2022-03" db="EMBL/GenBank/DDBJ databases">
        <title>A functionally conserved STORR gene fusion in Papaver species that diverged 16.8 million years ago.</title>
        <authorList>
            <person name="Catania T."/>
        </authorList>
    </citation>
    <scope>NUCLEOTIDE SEQUENCE</scope>
    <source>
        <strain evidence="4">S-191538</strain>
    </source>
</reference>
<organism evidence="4 5">
    <name type="scientific">Papaver nudicaule</name>
    <name type="common">Iceland poppy</name>
    <dbReference type="NCBI Taxonomy" id="74823"/>
    <lineage>
        <taxon>Eukaryota</taxon>
        <taxon>Viridiplantae</taxon>
        <taxon>Streptophyta</taxon>
        <taxon>Embryophyta</taxon>
        <taxon>Tracheophyta</taxon>
        <taxon>Spermatophyta</taxon>
        <taxon>Magnoliopsida</taxon>
        <taxon>Ranunculales</taxon>
        <taxon>Papaveraceae</taxon>
        <taxon>Papaveroideae</taxon>
        <taxon>Papaver</taxon>
    </lineage>
</organism>
<dbReference type="Gene3D" id="2.40.40.10">
    <property type="entry name" value="RlpA-like domain"/>
    <property type="match status" value="1"/>
</dbReference>
<evidence type="ECO:0000259" key="2">
    <source>
        <dbReference type="PROSITE" id="PS50842"/>
    </source>
</evidence>
<proteinExistence type="predicted"/>
<dbReference type="InterPro" id="IPR036908">
    <property type="entry name" value="RlpA-like_sf"/>
</dbReference>
<evidence type="ECO:0000256" key="1">
    <source>
        <dbReference type="SAM" id="SignalP"/>
    </source>
</evidence>
<dbReference type="SUPFAM" id="SSF49590">
    <property type="entry name" value="PHL pollen allergen"/>
    <property type="match status" value="1"/>
</dbReference>
<evidence type="ECO:0000313" key="5">
    <source>
        <dbReference type="Proteomes" id="UP001177140"/>
    </source>
</evidence>
<comment type="caution">
    <text evidence="4">The sequence shown here is derived from an EMBL/GenBank/DDBJ whole genome shotgun (WGS) entry which is preliminary data.</text>
</comment>
<protein>
    <recommendedName>
        <fullName evidence="6">Expansin-like EG45 domain-containing protein</fullName>
    </recommendedName>
</protein>
<evidence type="ECO:0000259" key="3">
    <source>
        <dbReference type="PROSITE" id="PS50843"/>
    </source>
</evidence>
<dbReference type="PANTHER" id="PTHR31692:SF56">
    <property type="entry name" value="EXPANSIN-B2-RELATED"/>
    <property type="match status" value="1"/>
</dbReference>